<organism evidence="2 3">
    <name type="scientific">Janthinobacterium lividum</name>
    <dbReference type="NCBI Taxonomy" id="29581"/>
    <lineage>
        <taxon>Bacteria</taxon>
        <taxon>Pseudomonadati</taxon>
        <taxon>Pseudomonadota</taxon>
        <taxon>Betaproteobacteria</taxon>
        <taxon>Burkholderiales</taxon>
        <taxon>Oxalobacteraceae</taxon>
        <taxon>Janthinobacterium</taxon>
    </lineage>
</organism>
<evidence type="ECO:0000259" key="1">
    <source>
        <dbReference type="SMART" id="SM00901"/>
    </source>
</evidence>
<dbReference type="Proteomes" id="UP001237592">
    <property type="component" value="Unassembled WGS sequence"/>
</dbReference>
<dbReference type="InterPro" id="IPR014966">
    <property type="entry name" value="FRG-dom"/>
</dbReference>
<dbReference type="SMART" id="SM00901">
    <property type="entry name" value="FRG"/>
    <property type="match status" value="1"/>
</dbReference>
<dbReference type="Pfam" id="PF08867">
    <property type="entry name" value="FRG"/>
    <property type="match status" value="1"/>
</dbReference>
<sequence>MPTYEYPEHTVDSVWSALDLAEKLKASGDYDLFRGQRHTFPIQPSIFRTDVDKQDAERKLNSFASWVHGTPDLSSLHRNENALLAVAQHYGIKTPLMDFTSSPRIAAFFATDGGNNGDTGTIICLNRARFTASWADLNNRYAKEHGARLTELIDIDVRNLWRLQAQFGVFLRCHVEPNLLEMFSHFLHIRFPQSAGTQIEPRESIYPSSKSHLEVLLEQYFLIDSYPDRDRQLEQLFGHVISVSEDSMTNEIKKFFKTGNMPTPDGSWSTEFANSWMQEPDERYHGHGPVAKVQLRWPTARTYQEFEAVVAQQIESTFGLTLEQNIKPRLTWSVVNERNEELYVDQEGVTIDKNGEFTNFSVAAMLDAIYSGMRYLPYTTSQIQRSIIRYLAMLQFGVYEVIQGCKGVEFSGASVRSRGFASRDNILASLRDNFFDFLDPAKLDSNGKLSTSDIMFAASQLRGGYNFERFLKMFVEDLIPSQAVIAVEGLVIGVNPMRIDVFGES</sequence>
<feature type="domain" description="FRG" evidence="1">
    <location>
        <begin position="27"/>
        <end position="123"/>
    </location>
</feature>
<accession>A0ABU0XZQ8</accession>
<comment type="caution">
    <text evidence="2">The sequence shown here is derived from an EMBL/GenBank/DDBJ whole genome shotgun (WGS) entry which is preliminary data.</text>
</comment>
<keyword evidence="3" id="KW-1185">Reference proteome</keyword>
<protein>
    <submittedName>
        <fullName evidence="2">FRG domain-containing protein</fullName>
    </submittedName>
</protein>
<evidence type="ECO:0000313" key="2">
    <source>
        <dbReference type="EMBL" id="MDQ4627791.1"/>
    </source>
</evidence>
<proteinExistence type="predicted"/>
<dbReference type="RefSeq" id="WP_307779758.1">
    <property type="nucleotide sequence ID" value="NZ_JAVFKP010000004.1"/>
</dbReference>
<gene>
    <name evidence="2" type="ORF">RB624_18025</name>
</gene>
<reference evidence="2 3" key="1">
    <citation type="submission" date="2023-08" db="EMBL/GenBank/DDBJ databases">
        <title>Draft genome sequence of Janthinobacterium lividum.</title>
        <authorList>
            <person name="Chun B.H."/>
            <person name="Lee Y."/>
        </authorList>
    </citation>
    <scope>NUCLEOTIDE SEQUENCE [LARGE SCALE GENOMIC DNA]</scope>
    <source>
        <strain evidence="2 3">AMJK</strain>
    </source>
</reference>
<evidence type="ECO:0000313" key="3">
    <source>
        <dbReference type="Proteomes" id="UP001237592"/>
    </source>
</evidence>
<name>A0ABU0XZQ8_9BURK</name>
<dbReference type="EMBL" id="JAVFKP010000004">
    <property type="protein sequence ID" value="MDQ4627791.1"/>
    <property type="molecule type" value="Genomic_DNA"/>
</dbReference>